<dbReference type="Proteomes" id="UP000219167">
    <property type="component" value="Unassembled WGS sequence"/>
</dbReference>
<dbReference type="AlphaFoldDB" id="A0A285UGY6"/>
<keyword evidence="1" id="KW-1133">Transmembrane helix</keyword>
<evidence type="ECO:0000313" key="2">
    <source>
        <dbReference type="EMBL" id="SOC41175.1"/>
    </source>
</evidence>
<name>A0A285UGY6_9HYPH</name>
<sequence length="44" mass="4773">MIRTTLSVTVFVTFVAVMFGLALVPEMVDHYTVSGQADQVAVVE</sequence>
<dbReference type="RefSeq" id="WP_280952672.1">
    <property type="nucleotide sequence ID" value="NZ_OBQD01000008.1"/>
</dbReference>
<gene>
    <name evidence="2" type="ORF">SAMN05892877_108135</name>
</gene>
<keyword evidence="1" id="KW-0812">Transmembrane</keyword>
<evidence type="ECO:0000313" key="3">
    <source>
        <dbReference type="Proteomes" id="UP000219167"/>
    </source>
</evidence>
<evidence type="ECO:0000256" key="1">
    <source>
        <dbReference type="SAM" id="Phobius"/>
    </source>
</evidence>
<protein>
    <submittedName>
        <fullName evidence="2">Uncharacterized protein</fullName>
    </submittedName>
</protein>
<reference evidence="2 3" key="1">
    <citation type="submission" date="2017-08" db="EMBL/GenBank/DDBJ databases">
        <authorList>
            <person name="de Groot N.N."/>
        </authorList>
    </citation>
    <scope>NUCLEOTIDE SEQUENCE [LARGE SCALE GENOMIC DNA]</scope>
    <source>
        <strain evidence="2 3">JC85</strain>
    </source>
</reference>
<dbReference type="EMBL" id="OBQD01000008">
    <property type="protein sequence ID" value="SOC41175.1"/>
    <property type="molecule type" value="Genomic_DNA"/>
</dbReference>
<organism evidence="2 3">
    <name type="scientific">Rhizobium subbaraonis</name>
    <dbReference type="NCBI Taxonomy" id="908946"/>
    <lineage>
        <taxon>Bacteria</taxon>
        <taxon>Pseudomonadati</taxon>
        <taxon>Pseudomonadota</taxon>
        <taxon>Alphaproteobacteria</taxon>
        <taxon>Hyphomicrobiales</taxon>
        <taxon>Rhizobiaceae</taxon>
        <taxon>Rhizobium/Agrobacterium group</taxon>
        <taxon>Rhizobium</taxon>
    </lineage>
</organism>
<keyword evidence="1" id="KW-0472">Membrane</keyword>
<feature type="transmembrane region" description="Helical" evidence="1">
    <location>
        <begin position="6"/>
        <end position="24"/>
    </location>
</feature>
<proteinExistence type="predicted"/>
<keyword evidence="3" id="KW-1185">Reference proteome</keyword>
<accession>A0A285UGY6</accession>